<feature type="repeat" description="TPR" evidence="4">
    <location>
        <begin position="138"/>
        <end position="171"/>
    </location>
</feature>
<dbReference type="Pfam" id="PF13424">
    <property type="entry name" value="TPR_12"/>
    <property type="match status" value="2"/>
</dbReference>
<evidence type="ECO:0000313" key="7">
    <source>
        <dbReference type="Proteomes" id="UP001232992"/>
    </source>
</evidence>
<accession>A0ABT7C350</accession>
<dbReference type="SUPFAM" id="SSF48452">
    <property type="entry name" value="TPR-like"/>
    <property type="match status" value="1"/>
</dbReference>
<reference evidence="6 7" key="1">
    <citation type="submission" date="2023-01" db="EMBL/GenBank/DDBJ databases">
        <title>Novel diversity within Roseofilum (Cyanobacteria; Desertifilaceae) from marine benthic mats with descriptions of four novel species.</title>
        <authorList>
            <person name="Wang Y."/>
            <person name="Berthold D.E."/>
            <person name="Hu J."/>
            <person name="Lefler F.W."/>
            <person name="Laughinghouse H.D. IV."/>
        </authorList>
    </citation>
    <scope>NUCLEOTIDE SEQUENCE [LARGE SCALE GENOMIC DNA]</scope>
    <source>
        <strain evidence="6 7">BLCC-M143</strain>
    </source>
</reference>
<dbReference type="InterPro" id="IPR019734">
    <property type="entry name" value="TPR_rpt"/>
</dbReference>
<dbReference type="PROSITE" id="PS50005">
    <property type="entry name" value="TPR"/>
    <property type="match status" value="1"/>
</dbReference>
<dbReference type="InterPro" id="IPR052386">
    <property type="entry name" value="GPSM"/>
</dbReference>
<organism evidence="6 7">
    <name type="scientific">Roseofilum casamattae BLCC-M143</name>
    <dbReference type="NCBI Taxonomy" id="3022442"/>
    <lineage>
        <taxon>Bacteria</taxon>
        <taxon>Bacillati</taxon>
        <taxon>Cyanobacteriota</taxon>
        <taxon>Cyanophyceae</taxon>
        <taxon>Desertifilales</taxon>
        <taxon>Desertifilaceae</taxon>
        <taxon>Roseofilum</taxon>
        <taxon>Roseofilum casamattae</taxon>
    </lineage>
</organism>
<feature type="region of interest" description="Disordered" evidence="5">
    <location>
        <begin position="318"/>
        <end position="343"/>
    </location>
</feature>
<evidence type="ECO:0000313" key="6">
    <source>
        <dbReference type="EMBL" id="MDJ1185877.1"/>
    </source>
</evidence>
<dbReference type="PANTHER" id="PTHR45954:SF1">
    <property type="entry name" value="LD33695P"/>
    <property type="match status" value="1"/>
</dbReference>
<evidence type="ECO:0000256" key="2">
    <source>
        <dbReference type="ARBA" id="ARBA00022490"/>
    </source>
</evidence>
<evidence type="ECO:0000256" key="5">
    <source>
        <dbReference type="SAM" id="MobiDB-lite"/>
    </source>
</evidence>
<name>A0ABT7C350_9CYAN</name>
<sequence length="343" mass="39142">MTMFNSTESKLQKQKSKSEEILPSSESVLANLEIHPTQLKSINPRNKRRHYRAAINWLTREYVTKDNSNLEKVRSYLEAFHHFCEVEDWEKAGELLFTKLKTSTQESLVNQIGTWGYYQQQIDLYLKVLNKLPLDIDRMFLSGLGNAYSETGQYRKGIAYYQQSLLITQEREERSGEGKILGNIGLCHHYLGEAQQAIHLQNQSLEIARSVSNRPEECYALTRLGLSSAYLGDYQRAIELDTEALTVAREIEDRKVEANILGNLGNVYGMLRDFQKTIEYNQQYRDVARSIGYRKGEGNALGNLGNAYVLEPAIRSPQTSNKDHFEPGLSATGSSTRARIRCN</sequence>
<keyword evidence="2" id="KW-0963">Cytoplasm</keyword>
<comment type="caution">
    <text evidence="6">The sequence shown here is derived from an EMBL/GenBank/DDBJ whole genome shotgun (WGS) entry which is preliminary data.</text>
</comment>
<evidence type="ECO:0000256" key="1">
    <source>
        <dbReference type="ARBA" id="ARBA00004496"/>
    </source>
</evidence>
<evidence type="ECO:0000256" key="3">
    <source>
        <dbReference type="ARBA" id="ARBA00022737"/>
    </source>
</evidence>
<keyword evidence="4" id="KW-0802">TPR repeat</keyword>
<dbReference type="InterPro" id="IPR011990">
    <property type="entry name" value="TPR-like_helical_dom_sf"/>
</dbReference>
<dbReference type="Gene3D" id="1.25.40.10">
    <property type="entry name" value="Tetratricopeptide repeat domain"/>
    <property type="match status" value="1"/>
</dbReference>
<dbReference type="PANTHER" id="PTHR45954">
    <property type="entry name" value="LD33695P"/>
    <property type="match status" value="1"/>
</dbReference>
<evidence type="ECO:0000256" key="4">
    <source>
        <dbReference type="PROSITE-ProRule" id="PRU00339"/>
    </source>
</evidence>
<comment type="subcellular location">
    <subcellularLocation>
        <location evidence="1">Cytoplasm</location>
    </subcellularLocation>
</comment>
<keyword evidence="3" id="KW-0677">Repeat</keyword>
<dbReference type="RefSeq" id="WP_283760511.1">
    <property type="nucleotide sequence ID" value="NZ_JAQOSQ010000057.1"/>
</dbReference>
<protein>
    <submittedName>
        <fullName evidence="6">Tetratricopeptide repeat protein</fullName>
    </submittedName>
</protein>
<gene>
    <name evidence="6" type="ORF">PMH09_22095</name>
</gene>
<keyword evidence="7" id="KW-1185">Reference proteome</keyword>
<dbReference type="Proteomes" id="UP001232992">
    <property type="component" value="Unassembled WGS sequence"/>
</dbReference>
<dbReference type="SMART" id="SM00028">
    <property type="entry name" value="TPR"/>
    <property type="match status" value="4"/>
</dbReference>
<dbReference type="EMBL" id="JAQOSQ010000057">
    <property type="protein sequence ID" value="MDJ1185877.1"/>
    <property type="molecule type" value="Genomic_DNA"/>
</dbReference>
<proteinExistence type="predicted"/>